<dbReference type="SMART" id="SM00287">
    <property type="entry name" value="SH3b"/>
    <property type="match status" value="1"/>
</dbReference>
<dbReference type="EMBL" id="CP060724">
    <property type="protein sequence ID" value="QNN75511.1"/>
    <property type="molecule type" value="Genomic_DNA"/>
</dbReference>
<dbReference type="Proteomes" id="UP000515800">
    <property type="component" value="Chromosome"/>
</dbReference>
<evidence type="ECO:0000256" key="2">
    <source>
        <dbReference type="ARBA" id="ARBA00023316"/>
    </source>
</evidence>
<dbReference type="PANTHER" id="PTHR30404:SF7">
    <property type="entry name" value="CELL WALL AMIDASE LYTH-RELATED"/>
    <property type="match status" value="1"/>
</dbReference>
<dbReference type="InterPro" id="IPR002508">
    <property type="entry name" value="MurNAc-LAA_cat"/>
</dbReference>
<dbReference type="KEGG" id="wdi:H9L19_00990"/>
<accession>A0A7G9T5Y6</accession>
<dbReference type="PROSITE" id="PS51781">
    <property type="entry name" value="SH3B"/>
    <property type="match status" value="1"/>
</dbReference>
<feature type="domain" description="SH3b" evidence="4">
    <location>
        <begin position="42"/>
        <end position="104"/>
    </location>
</feature>
<name>A0A7G9T5Y6_9LACO</name>
<reference evidence="5 6" key="1">
    <citation type="submission" date="2020-08" db="EMBL/GenBank/DDBJ databases">
        <title>Genome sequence of Weissella diestrammenae KACC 16890T.</title>
        <authorList>
            <person name="Hyun D.-W."/>
            <person name="Bae J.-W."/>
        </authorList>
    </citation>
    <scope>NUCLEOTIDE SEQUENCE [LARGE SCALE GENOMIC DNA]</scope>
    <source>
        <strain evidence="5 6">KACC 16890</strain>
    </source>
</reference>
<dbReference type="InterPro" id="IPR003646">
    <property type="entry name" value="SH3-like_bac-type"/>
</dbReference>
<evidence type="ECO:0000256" key="1">
    <source>
        <dbReference type="ARBA" id="ARBA00022801"/>
    </source>
</evidence>
<dbReference type="SUPFAM" id="SSF53187">
    <property type="entry name" value="Zn-dependent exopeptidases"/>
    <property type="match status" value="1"/>
</dbReference>
<evidence type="ECO:0000259" key="4">
    <source>
        <dbReference type="PROSITE" id="PS51781"/>
    </source>
</evidence>
<evidence type="ECO:0000256" key="3">
    <source>
        <dbReference type="SAM" id="Phobius"/>
    </source>
</evidence>
<dbReference type="PANTHER" id="PTHR30404">
    <property type="entry name" value="N-ACETYLMURAMOYL-L-ALANINE AMIDASE"/>
    <property type="match status" value="1"/>
</dbReference>
<dbReference type="GO" id="GO:0071555">
    <property type="term" value="P:cell wall organization"/>
    <property type="evidence" value="ECO:0007669"/>
    <property type="project" value="UniProtKB-KW"/>
</dbReference>
<proteinExistence type="predicted"/>
<protein>
    <submittedName>
        <fullName evidence="5">N-acetylmuramoyl-L-alanine amidase</fullName>
    </submittedName>
</protein>
<evidence type="ECO:0000313" key="6">
    <source>
        <dbReference type="Proteomes" id="UP000515800"/>
    </source>
</evidence>
<dbReference type="RefSeq" id="WP_187529343.1">
    <property type="nucleotide sequence ID" value="NZ_CP060724.1"/>
</dbReference>
<sequence length="301" mass="33588">MLGIRRLTNLIFKFITRFWVPLAITIGMLTVAITFTMVLLVKQQITVQIPNLTLRVGPDVLKAAKGTLKQGEHLNILAKDNGWYQVQREDESTGWVAGWLLERKVPLKHMSLLSEATIELDPGHGGSDSGAQSIDEKHFEKTYTLQLAKRVRNELVENYGTRVVMSRDTDKLVYLAVIPKVGEANRANAFISFHFDSAKPDNSASGFTTYYGRENNGSKDLATQMNQAMSPVMPLTNRGVEQADYVVLEANSVPAILLENGYINTSKDFSYIKSPAYQQKIAQRIPIGLQRYLNAAAKTSH</sequence>
<gene>
    <name evidence="5" type="ORF">H9L19_00990</name>
</gene>
<keyword evidence="3" id="KW-1133">Transmembrane helix</keyword>
<keyword evidence="3" id="KW-0472">Membrane</keyword>
<dbReference type="AlphaFoldDB" id="A0A7G9T5Y6"/>
<dbReference type="Pfam" id="PF01520">
    <property type="entry name" value="Amidase_3"/>
    <property type="match status" value="1"/>
</dbReference>
<keyword evidence="2" id="KW-0961">Cell wall biogenesis/degradation</keyword>
<dbReference type="CDD" id="cd02696">
    <property type="entry name" value="MurNAc-LAA"/>
    <property type="match status" value="1"/>
</dbReference>
<dbReference type="InterPro" id="IPR050695">
    <property type="entry name" value="N-acetylmuramoyl_amidase_3"/>
</dbReference>
<keyword evidence="6" id="KW-1185">Reference proteome</keyword>
<evidence type="ECO:0000313" key="5">
    <source>
        <dbReference type="EMBL" id="QNN75511.1"/>
    </source>
</evidence>
<dbReference type="GO" id="GO:0009253">
    <property type="term" value="P:peptidoglycan catabolic process"/>
    <property type="evidence" value="ECO:0007669"/>
    <property type="project" value="InterPro"/>
</dbReference>
<keyword evidence="1" id="KW-0378">Hydrolase</keyword>
<dbReference type="Gene3D" id="2.30.30.40">
    <property type="entry name" value="SH3 Domains"/>
    <property type="match status" value="1"/>
</dbReference>
<dbReference type="SMART" id="SM00646">
    <property type="entry name" value="Ami_3"/>
    <property type="match status" value="1"/>
</dbReference>
<dbReference type="GO" id="GO:0008745">
    <property type="term" value="F:N-acetylmuramoyl-L-alanine amidase activity"/>
    <property type="evidence" value="ECO:0007669"/>
    <property type="project" value="InterPro"/>
</dbReference>
<keyword evidence="3" id="KW-0812">Transmembrane</keyword>
<feature type="transmembrane region" description="Helical" evidence="3">
    <location>
        <begin position="20"/>
        <end position="41"/>
    </location>
</feature>
<dbReference type="GO" id="GO:0030288">
    <property type="term" value="C:outer membrane-bounded periplasmic space"/>
    <property type="evidence" value="ECO:0007669"/>
    <property type="project" value="TreeGrafter"/>
</dbReference>
<dbReference type="Gene3D" id="3.40.630.40">
    <property type="entry name" value="Zn-dependent exopeptidases"/>
    <property type="match status" value="1"/>
</dbReference>
<organism evidence="5 6">
    <name type="scientific">Weissella diestrammenae</name>
    <dbReference type="NCBI Taxonomy" id="1162633"/>
    <lineage>
        <taxon>Bacteria</taxon>
        <taxon>Bacillati</taxon>
        <taxon>Bacillota</taxon>
        <taxon>Bacilli</taxon>
        <taxon>Lactobacillales</taxon>
        <taxon>Lactobacillaceae</taxon>
        <taxon>Weissella</taxon>
    </lineage>
</organism>
<dbReference type="Pfam" id="PF08239">
    <property type="entry name" value="SH3_3"/>
    <property type="match status" value="1"/>
</dbReference>